<sequence length="139" mass="15364">MQGLGYSQIYTVFYVITLCCCLSINVNGRTLSGPQSRTRRSSPLESADSAGSIQLQDKLSILENILENLEANRQEYAARQIETGMEDALGNVGSSKISSSPSLSSLESSRLWKRIASGNSTEKRRHRPCQWNVVSCYGR</sequence>
<keyword evidence="3" id="KW-1133">Transmembrane helix</keyword>
<evidence type="ECO:0008006" key="6">
    <source>
        <dbReference type="Google" id="ProtNLM"/>
    </source>
</evidence>
<evidence type="ECO:0000256" key="2">
    <source>
        <dbReference type="SAM" id="MobiDB-lite"/>
    </source>
</evidence>
<keyword evidence="3" id="KW-0472">Membrane</keyword>
<proteinExistence type="predicted"/>
<protein>
    <recommendedName>
        <fullName evidence="6">Allatostatin C</fullName>
    </recommendedName>
</protein>
<dbReference type="EMBL" id="BLXT01003842">
    <property type="protein sequence ID" value="GFO07148.1"/>
    <property type="molecule type" value="Genomic_DNA"/>
</dbReference>
<evidence type="ECO:0000256" key="3">
    <source>
        <dbReference type="SAM" id="Phobius"/>
    </source>
</evidence>
<evidence type="ECO:0000313" key="5">
    <source>
        <dbReference type="Proteomes" id="UP000735302"/>
    </source>
</evidence>
<comment type="caution">
    <text evidence="4">The sequence shown here is derived from an EMBL/GenBank/DDBJ whole genome shotgun (WGS) entry which is preliminary data.</text>
</comment>
<organism evidence="4 5">
    <name type="scientific">Plakobranchus ocellatus</name>
    <dbReference type="NCBI Taxonomy" id="259542"/>
    <lineage>
        <taxon>Eukaryota</taxon>
        <taxon>Metazoa</taxon>
        <taxon>Spiralia</taxon>
        <taxon>Lophotrochozoa</taxon>
        <taxon>Mollusca</taxon>
        <taxon>Gastropoda</taxon>
        <taxon>Heterobranchia</taxon>
        <taxon>Euthyneura</taxon>
        <taxon>Panpulmonata</taxon>
        <taxon>Sacoglossa</taxon>
        <taxon>Placobranchoidea</taxon>
        <taxon>Plakobranchidae</taxon>
        <taxon>Plakobranchus</taxon>
    </lineage>
</organism>
<feature type="transmembrane region" description="Helical" evidence="3">
    <location>
        <begin position="12"/>
        <end position="31"/>
    </location>
</feature>
<gene>
    <name evidence="4" type="ORF">PoB_003365300</name>
</gene>
<evidence type="ECO:0000256" key="1">
    <source>
        <dbReference type="SAM" id="Coils"/>
    </source>
</evidence>
<evidence type="ECO:0000313" key="4">
    <source>
        <dbReference type="EMBL" id="GFO07148.1"/>
    </source>
</evidence>
<keyword evidence="5" id="KW-1185">Reference proteome</keyword>
<keyword evidence="1" id="KW-0175">Coiled coil</keyword>
<reference evidence="4 5" key="1">
    <citation type="journal article" date="2021" name="Elife">
        <title>Chloroplast acquisition without the gene transfer in kleptoplastic sea slugs, Plakobranchus ocellatus.</title>
        <authorList>
            <person name="Maeda T."/>
            <person name="Takahashi S."/>
            <person name="Yoshida T."/>
            <person name="Shimamura S."/>
            <person name="Takaki Y."/>
            <person name="Nagai Y."/>
            <person name="Toyoda A."/>
            <person name="Suzuki Y."/>
            <person name="Arimoto A."/>
            <person name="Ishii H."/>
            <person name="Satoh N."/>
            <person name="Nishiyama T."/>
            <person name="Hasebe M."/>
            <person name="Maruyama T."/>
            <person name="Minagawa J."/>
            <person name="Obokata J."/>
            <person name="Shigenobu S."/>
        </authorList>
    </citation>
    <scope>NUCLEOTIDE SEQUENCE [LARGE SCALE GENOMIC DNA]</scope>
</reference>
<feature type="region of interest" description="Disordered" evidence="2">
    <location>
        <begin position="31"/>
        <end position="51"/>
    </location>
</feature>
<feature type="coiled-coil region" evidence="1">
    <location>
        <begin position="52"/>
        <end position="79"/>
    </location>
</feature>
<dbReference type="AlphaFoldDB" id="A0AAV4AIT0"/>
<accession>A0AAV4AIT0</accession>
<dbReference type="Proteomes" id="UP000735302">
    <property type="component" value="Unassembled WGS sequence"/>
</dbReference>
<name>A0AAV4AIT0_9GAST</name>
<keyword evidence="3" id="KW-0812">Transmembrane</keyword>